<evidence type="ECO:0000313" key="2">
    <source>
        <dbReference type="EMBL" id="RUM13911.1"/>
    </source>
</evidence>
<keyword evidence="3" id="KW-1185">Reference proteome</keyword>
<name>A0ABY0BCF7_9HYPH</name>
<evidence type="ECO:0000313" key="3">
    <source>
        <dbReference type="Proteomes" id="UP000272004"/>
    </source>
</evidence>
<proteinExistence type="predicted"/>
<keyword evidence="1" id="KW-0812">Transmembrane</keyword>
<keyword evidence="1" id="KW-1133">Transmembrane helix</keyword>
<sequence>MPWEYAEILRQCRKMPYDSPCLRFCKEKASEYYSYTCGVATCAIIGGGIGSMVLTCARLRSSGPDDRNRAFFATIPDKIVKWRRRRHGAFEMSERGPNREPVVACALPMRFHMRCGNGAGLGSFCGSVRYLVSGSRVYAPATI</sequence>
<dbReference type="EMBL" id="RJJU01000005">
    <property type="protein sequence ID" value="RUM13911.1"/>
    <property type="molecule type" value="Genomic_DNA"/>
</dbReference>
<dbReference type="Proteomes" id="UP000272004">
    <property type="component" value="Unassembled WGS sequence"/>
</dbReference>
<organism evidence="2 3">
    <name type="scientific">Rhizobium fabae</name>
    <dbReference type="NCBI Taxonomy" id="573179"/>
    <lineage>
        <taxon>Bacteria</taxon>
        <taxon>Pseudomonadati</taxon>
        <taxon>Pseudomonadota</taxon>
        <taxon>Alphaproteobacteria</taxon>
        <taxon>Hyphomicrobiales</taxon>
        <taxon>Rhizobiaceae</taxon>
        <taxon>Rhizobium/Agrobacterium group</taxon>
        <taxon>Rhizobium</taxon>
    </lineage>
</organism>
<keyword evidence="1" id="KW-0472">Membrane</keyword>
<protein>
    <submittedName>
        <fullName evidence="2">Uncharacterized protein</fullName>
    </submittedName>
</protein>
<comment type="caution">
    <text evidence="2">The sequence shown here is derived from an EMBL/GenBank/DDBJ whole genome shotgun (WGS) entry which is preliminary data.</text>
</comment>
<accession>A0ABY0BCF7</accession>
<evidence type="ECO:0000256" key="1">
    <source>
        <dbReference type="SAM" id="Phobius"/>
    </source>
</evidence>
<gene>
    <name evidence="2" type="ORF">EFB14_10720</name>
</gene>
<reference evidence="2 3" key="1">
    <citation type="submission" date="2018-11" db="EMBL/GenBank/DDBJ databases">
        <authorList>
            <person name="Huo Y."/>
        </authorList>
    </citation>
    <scope>NUCLEOTIDE SEQUENCE [LARGE SCALE GENOMIC DNA]</scope>
    <source>
        <strain evidence="2 3">CCBAU 33202</strain>
    </source>
</reference>
<feature type="transmembrane region" description="Helical" evidence="1">
    <location>
        <begin position="32"/>
        <end position="57"/>
    </location>
</feature>